<keyword evidence="1" id="KW-0472">Membrane</keyword>
<evidence type="ECO:0000313" key="3">
    <source>
        <dbReference type="EMBL" id="BAY87670.1"/>
    </source>
</evidence>
<gene>
    <name evidence="3" type="ORF">NIES267_71940</name>
</gene>
<reference evidence="3 4" key="1">
    <citation type="submission" date="2017-06" db="EMBL/GenBank/DDBJ databases">
        <title>Genome sequencing of cyanobaciteial culture collection at National Institute for Environmental Studies (NIES).</title>
        <authorList>
            <person name="Hirose Y."/>
            <person name="Shimura Y."/>
            <person name="Fujisawa T."/>
            <person name="Nakamura Y."/>
            <person name="Kawachi M."/>
        </authorList>
    </citation>
    <scope>NUCLEOTIDE SEQUENCE [LARGE SCALE GENOMIC DNA]</scope>
    <source>
        <strain evidence="3 4">NIES-267</strain>
        <plasmid evidence="4">Plasmid1 dna</plasmid>
    </source>
</reference>
<keyword evidence="1" id="KW-0812">Transmembrane</keyword>
<name>A0A1Z4M2H3_9CYAN</name>
<evidence type="ECO:0000313" key="4">
    <source>
        <dbReference type="Proteomes" id="UP000218418"/>
    </source>
</evidence>
<feature type="transmembrane region" description="Helical" evidence="1">
    <location>
        <begin position="225"/>
        <end position="248"/>
    </location>
</feature>
<evidence type="ECO:0000259" key="2">
    <source>
        <dbReference type="Pfam" id="PF12770"/>
    </source>
</evidence>
<feature type="transmembrane region" description="Helical" evidence="1">
    <location>
        <begin position="121"/>
        <end position="140"/>
    </location>
</feature>
<dbReference type="Gene3D" id="2.160.20.80">
    <property type="entry name" value="E3 ubiquitin-protein ligase SopA"/>
    <property type="match status" value="3"/>
</dbReference>
<protein>
    <submittedName>
        <fullName evidence="3">RfrA pentapeptide repeat-containing protein</fullName>
    </submittedName>
</protein>
<keyword evidence="4" id="KW-1185">Reference proteome</keyword>
<dbReference type="OrthoDB" id="528457at2"/>
<feature type="transmembrane region" description="Helical" evidence="1">
    <location>
        <begin position="58"/>
        <end position="84"/>
    </location>
</feature>
<dbReference type="PANTHER" id="PTHR14136:SF17">
    <property type="entry name" value="BTB_POZ DOMAIN-CONTAINING PROTEIN KCTD9"/>
    <property type="match status" value="1"/>
</dbReference>
<dbReference type="InterPro" id="IPR051082">
    <property type="entry name" value="Pentapeptide-BTB/POZ_domain"/>
</dbReference>
<evidence type="ECO:0000256" key="1">
    <source>
        <dbReference type="SAM" id="Phobius"/>
    </source>
</evidence>
<keyword evidence="1" id="KW-1133">Transmembrane helix</keyword>
<feature type="transmembrane region" description="Helical" evidence="1">
    <location>
        <begin position="146"/>
        <end position="172"/>
    </location>
</feature>
<feature type="transmembrane region" description="Helical" evidence="1">
    <location>
        <begin position="96"/>
        <end position="114"/>
    </location>
</feature>
<dbReference type="PANTHER" id="PTHR14136">
    <property type="entry name" value="BTB_POZ DOMAIN-CONTAINING PROTEIN KCTD9"/>
    <property type="match status" value="1"/>
</dbReference>
<dbReference type="Pfam" id="PF12770">
    <property type="entry name" value="CHAT"/>
    <property type="match status" value="1"/>
</dbReference>
<sequence length="930" mass="102449">MSLDFSNRNLQGCSFRGQNLTGANFTGSDIRGCDFQDTLLREAKFENTKAGLQNHQSLLSSGISILLSVLLGFITVFAAVFTGYLLFPYSIEPDKFLAVTFILILFAVFLVATVKKNLRVAFGLVTVFAVVLGAVLGLFVKNRMLGVGAGIVAVTLTTILSAFMIIAVAINITLSTTVAGIKAGIIAMIAVLPGSIAGSIAGTTSGKIALEFLAGGTAPGFKLEAIFNAMIAAATGTLVGVLIASYIAFRVKVGDEKFKWISFIAVVFGAIGGTSFQGANLTNADFNGAILKNTDFTNANLTRTNFHLAKKLDLAKLNNTILINPKVRDLLVNKKAKKNVKSYAGCNFKGANLSAVDLSYTDLTAADISEATFVNSRLEGANLTQTQAIATDFQYANFTAACLSAWNIDSTTNIDEVICDYVYLENNQQERRPSSGEFQTGEFTKLFQIAINTVDLIFRNGLDLQVLSDALKKLQIENPGTQLGIKSIENKGDGVVVVRLDVPFDADKAKIHSDLTQNYQQALTALENSYQAQLKSKDEQITLYQQHQENLQEVIKMLGGTTKQKHLDKLAVIKLSEGELNTGFPVTLQISLEGERAFLESNGKLPSAFNLIEAYNKWQAAYRQGLRGSSRLNIPDTQVTNISKRDLFFECDKLAENLRKEVNNWFNSSTFRPIKEQLLEKLNPSESIRILLQTEDNQLRRVPFQLWDFFERYTKAEIALSSPSYERLEKSISPHATVKILAIIGDSKGIDVEKDRTLIEQLPNAKVTFLVEPQRDVLNDELWLQSWDILFFAGHSSTQSNLEIGHICINQTDSLTVAELKNALSKAIEQGLHLAIFNSCDGLGLAVNLADLHIPQMIVMREPVPDKVATVFLKNFLREFSHGKPLYQSVREARCQLQGLEYEFPCASWLPVIFQNPAEIDTAPTAWWNF</sequence>
<keyword evidence="3" id="KW-0614">Plasmid</keyword>
<organism evidence="3 4">
    <name type="scientific">Calothrix parasitica NIES-267</name>
    <dbReference type="NCBI Taxonomy" id="1973488"/>
    <lineage>
        <taxon>Bacteria</taxon>
        <taxon>Bacillati</taxon>
        <taxon>Cyanobacteriota</taxon>
        <taxon>Cyanophyceae</taxon>
        <taxon>Nostocales</taxon>
        <taxon>Calotrichaceae</taxon>
        <taxon>Calothrix</taxon>
    </lineage>
</organism>
<accession>A0A1Z4M2H3</accession>
<geneLocation type="plasmid" evidence="4">
    <name>Plasmid1 dna</name>
</geneLocation>
<proteinExistence type="predicted"/>
<feature type="transmembrane region" description="Helical" evidence="1">
    <location>
        <begin position="260"/>
        <end position="279"/>
    </location>
</feature>
<dbReference type="Proteomes" id="UP000218418">
    <property type="component" value="Plasmid plasmid1"/>
</dbReference>
<dbReference type="InterPro" id="IPR001646">
    <property type="entry name" value="5peptide_repeat"/>
</dbReference>
<dbReference type="EMBL" id="AP018228">
    <property type="protein sequence ID" value="BAY87670.1"/>
    <property type="molecule type" value="Genomic_DNA"/>
</dbReference>
<feature type="transmembrane region" description="Helical" evidence="1">
    <location>
        <begin position="184"/>
        <end position="205"/>
    </location>
</feature>
<dbReference type="InterPro" id="IPR024983">
    <property type="entry name" value="CHAT_dom"/>
</dbReference>
<dbReference type="AlphaFoldDB" id="A0A1Z4M2H3"/>
<dbReference type="SUPFAM" id="SSF141571">
    <property type="entry name" value="Pentapeptide repeat-like"/>
    <property type="match status" value="1"/>
</dbReference>
<dbReference type="Pfam" id="PF00805">
    <property type="entry name" value="Pentapeptide"/>
    <property type="match status" value="3"/>
</dbReference>
<feature type="domain" description="CHAT" evidence="2">
    <location>
        <begin position="673"/>
        <end position="900"/>
    </location>
</feature>